<evidence type="ECO:0000256" key="1">
    <source>
        <dbReference type="SAM" id="MobiDB-lite"/>
    </source>
</evidence>
<sequence>MSTETLPPRLEKWTTDDLANHSRTYRTIRDLWWKKRCRWCDHVAPCPTVRYALAVRSGCAPLPPPAADDRRDWASALEEYQQPRRSAARSTPRPHRRR</sequence>
<comment type="caution">
    <text evidence="2">The sequence shown here is derived from an EMBL/GenBank/DDBJ whole genome shotgun (WGS) entry which is preliminary data.</text>
</comment>
<reference evidence="2 3" key="1">
    <citation type="submission" date="2020-08" db="EMBL/GenBank/DDBJ databases">
        <title>Genomic Encyclopedia of Type Strains, Phase IV (KMG-IV): sequencing the most valuable type-strain genomes for metagenomic binning, comparative biology and taxonomic classification.</title>
        <authorList>
            <person name="Goeker M."/>
        </authorList>
    </citation>
    <scope>NUCLEOTIDE SEQUENCE [LARGE SCALE GENOMIC DNA]</scope>
    <source>
        <strain evidence="2 3">YIM 65646</strain>
    </source>
</reference>
<organism evidence="2 3">
    <name type="scientific">Phytomonospora endophytica</name>
    <dbReference type="NCBI Taxonomy" id="714109"/>
    <lineage>
        <taxon>Bacteria</taxon>
        <taxon>Bacillati</taxon>
        <taxon>Actinomycetota</taxon>
        <taxon>Actinomycetes</taxon>
        <taxon>Micromonosporales</taxon>
        <taxon>Micromonosporaceae</taxon>
        <taxon>Phytomonospora</taxon>
    </lineage>
</organism>
<gene>
    <name evidence="2" type="ORF">HNR73_005589</name>
</gene>
<dbReference type="EMBL" id="JACHGT010000013">
    <property type="protein sequence ID" value="MBB6037711.1"/>
    <property type="molecule type" value="Genomic_DNA"/>
</dbReference>
<name>A0A841FK56_9ACTN</name>
<feature type="region of interest" description="Disordered" evidence="1">
    <location>
        <begin position="64"/>
        <end position="98"/>
    </location>
</feature>
<keyword evidence="3" id="KW-1185">Reference proteome</keyword>
<evidence type="ECO:0000313" key="2">
    <source>
        <dbReference type="EMBL" id="MBB6037711.1"/>
    </source>
</evidence>
<dbReference type="Proteomes" id="UP000548476">
    <property type="component" value="Unassembled WGS sequence"/>
</dbReference>
<dbReference type="AlphaFoldDB" id="A0A841FK56"/>
<protein>
    <submittedName>
        <fullName evidence="2">Uncharacterized protein</fullName>
    </submittedName>
</protein>
<evidence type="ECO:0000313" key="3">
    <source>
        <dbReference type="Proteomes" id="UP000548476"/>
    </source>
</evidence>
<proteinExistence type="predicted"/>
<dbReference type="RefSeq" id="WP_184790522.1">
    <property type="nucleotide sequence ID" value="NZ_BONT01000054.1"/>
</dbReference>
<accession>A0A841FK56</accession>